<dbReference type="Proteomes" id="UP001501456">
    <property type="component" value="Unassembled WGS sequence"/>
</dbReference>
<evidence type="ECO:0000313" key="1">
    <source>
        <dbReference type="EMBL" id="GAA3777960.1"/>
    </source>
</evidence>
<name>A0ABP7GZ72_9FLAO</name>
<dbReference type="EMBL" id="BAABBI010000001">
    <property type="protein sequence ID" value="GAA3777960.1"/>
    <property type="molecule type" value="Genomic_DNA"/>
</dbReference>
<accession>A0ABP7GZ72</accession>
<reference evidence="2" key="1">
    <citation type="journal article" date="2019" name="Int. J. Syst. Evol. Microbiol.">
        <title>The Global Catalogue of Microorganisms (GCM) 10K type strain sequencing project: providing services to taxonomists for standard genome sequencing and annotation.</title>
        <authorList>
            <consortium name="The Broad Institute Genomics Platform"/>
            <consortium name="The Broad Institute Genome Sequencing Center for Infectious Disease"/>
            <person name="Wu L."/>
            <person name="Ma J."/>
        </authorList>
    </citation>
    <scope>NUCLEOTIDE SEQUENCE [LARGE SCALE GENOMIC DNA]</scope>
    <source>
        <strain evidence="2">JCM 17525</strain>
    </source>
</reference>
<organism evidence="1 2">
    <name type="scientific">Corallibacter vietnamensis</name>
    <dbReference type="NCBI Taxonomy" id="904130"/>
    <lineage>
        <taxon>Bacteria</taxon>
        <taxon>Pseudomonadati</taxon>
        <taxon>Bacteroidota</taxon>
        <taxon>Flavobacteriia</taxon>
        <taxon>Flavobacteriales</taxon>
        <taxon>Flavobacteriaceae</taxon>
        <taxon>Corallibacter</taxon>
    </lineage>
</organism>
<protein>
    <submittedName>
        <fullName evidence="1">Uncharacterized protein</fullName>
    </submittedName>
</protein>
<proteinExistence type="predicted"/>
<dbReference type="SUPFAM" id="SSF53067">
    <property type="entry name" value="Actin-like ATPase domain"/>
    <property type="match status" value="1"/>
</dbReference>
<keyword evidence="2" id="KW-1185">Reference proteome</keyword>
<comment type="caution">
    <text evidence="1">The sequence shown here is derived from an EMBL/GenBank/DDBJ whole genome shotgun (WGS) entry which is preliminary data.</text>
</comment>
<dbReference type="InterPro" id="IPR043129">
    <property type="entry name" value="ATPase_NBD"/>
</dbReference>
<dbReference type="RefSeq" id="WP_344727294.1">
    <property type="nucleotide sequence ID" value="NZ_BAABBI010000001.1"/>
</dbReference>
<evidence type="ECO:0000313" key="2">
    <source>
        <dbReference type="Proteomes" id="UP001501456"/>
    </source>
</evidence>
<sequence>MAKKVFRIHNDGAQNPDWFASDQINATLIDNIVTDGGDGKKLPTSIPSPFARIDLVRTAFAAIGSSGNLDGITRNGRAVATDNHKLVSDALDIGQLLFNFDKHQNDLQLIEWNKERSLNNLLNGNPSQKHLGNTLKLFLQQDRKQYNFSEFENIYILLYKHKIIGGTSPRTLFFAAPNALETEIKFGQDTMLDDMLLPLYRRDVHYIKYLVALSKSNNFNQLFPEFNSYIIKTIDKIYETDLNLHQELMTFDPEAYLKSLNGVLYNNNSGQPLEVINGLFLKQFEKDSSLIESKSDFVIKASKVVEGTKPLVLPVEVLNLPYIYTEDKWDSKTKVPCEVNMPLNQRHLPDQGDKYPYLTMNDFLTESIIKLPYKIDSDKFLTIGDEQYLIPLQPLFFNYFSTKDLLNGNLIKIKELAGSSVQVELNIPIKKGFISYTKIYNLKSNISSENRQDKGRIIEKSFAMALYPFNKSEQTKINYTVGLADIYPDNSNKLSVQLFKDSNINVITPRKVKERSNKPYITSQTIVNEGFDAMAVTLGSSVNYVIPLWEEYTVAGGDAYKFAIDFGTTNTHIEYTIEGQGSAKAFNISEIDEQIAFLMPANAPRRTEAIRDIEDGESHLMQEIIPKKIGEDEMVKSPFRSCLIQNSNVNYELATFTFADANIGFDYEKKGIRPYLKTFTNLKWSKESNNEKQVKHYIEELLMLCKNKVLKNNGDISQTKIIWFYPVSMTTNHLKRFRRIWQESFDKVFNISEENLFDFPESIAPFYHYKSDGNIRTAAKPSISIDIGGGTTDVMIYFDEKPQLITSFKFAGDAIFGNGFNGNISANGFVQKYKEQIEHTLSQNKLVEEIKILEKIYSDYQSSTDLINFLFSLEDNKNIKQKHLDIDFGKKLSDDDDFKIIFLLFYTSIVYHIAELMKLKEIPHPRNIVFSGTGSKTLKIVDSSKKIDSLSTLFERIFNKVYDVSDSKLTLKTKENPKEVTCKGGFNIDDELNGIKHTDLIEINIGNYENPKVQSKAAGIKNTICYNDVDNAYLNDVAKNVNKFYEMFNELVLELDFKGEFGVSNKSIEKFNEIKSHDQLDYLMQGVKSLEEDSTPDEPVAQSLFFFPLIGLLYDLASAINES</sequence>
<gene>
    <name evidence="1" type="ORF">GCM10022271_07750</name>
</gene>